<gene>
    <name evidence="1" type="ORF">EEDITHA_LOCUS22153</name>
</gene>
<accession>A0AAU9V9Q4</accession>
<sequence length="93" mass="10557">MLDILSFMNLKRGKTQQSAGKVMASVFWDAHRIIFIDYLGRGKTINSDYYIALLEHFKDEIAIKTAPFEEEESVVSSRQCAVSQIEENNGKIA</sequence>
<evidence type="ECO:0000313" key="1">
    <source>
        <dbReference type="EMBL" id="CAH2108194.1"/>
    </source>
</evidence>
<dbReference type="EMBL" id="CAKOGL010000031">
    <property type="protein sequence ID" value="CAH2108194.1"/>
    <property type="molecule type" value="Genomic_DNA"/>
</dbReference>
<protein>
    <submittedName>
        <fullName evidence="1">Uncharacterized protein</fullName>
    </submittedName>
</protein>
<comment type="caution">
    <text evidence="1">The sequence shown here is derived from an EMBL/GenBank/DDBJ whole genome shotgun (WGS) entry which is preliminary data.</text>
</comment>
<keyword evidence="2" id="KW-1185">Reference proteome</keyword>
<evidence type="ECO:0000313" key="2">
    <source>
        <dbReference type="Proteomes" id="UP001153954"/>
    </source>
</evidence>
<dbReference type="Gene3D" id="3.30.420.10">
    <property type="entry name" value="Ribonuclease H-like superfamily/Ribonuclease H"/>
    <property type="match status" value="1"/>
</dbReference>
<dbReference type="GO" id="GO:0003676">
    <property type="term" value="F:nucleic acid binding"/>
    <property type="evidence" value="ECO:0007669"/>
    <property type="project" value="InterPro"/>
</dbReference>
<proteinExistence type="predicted"/>
<organism evidence="1 2">
    <name type="scientific">Euphydryas editha</name>
    <name type="common">Edith's checkerspot</name>
    <dbReference type="NCBI Taxonomy" id="104508"/>
    <lineage>
        <taxon>Eukaryota</taxon>
        <taxon>Metazoa</taxon>
        <taxon>Ecdysozoa</taxon>
        <taxon>Arthropoda</taxon>
        <taxon>Hexapoda</taxon>
        <taxon>Insecta</taxon>
        <taxon>Pterygota</taxon>
        <taxon>Neoptera</taxon>
        <taxon>Endopterygota</taxon>
        <taxon>Lepidoptera</taxon>
        <taxon>Glossata</taxon>
        <taxon>Ditrysia</taxon>
        <taxon>Papilionoidea</taxon>
        <taxon>Nymphalidae</taxon>
        <taxon>Nymphalinae</taxon>
        <taxon>Euphydryas</taxon>
    </lineage>
</organism>
<reference evidence="1" key="1">
    <citation type="submission" date="2022-03" db="EMBL/GenBank/DDBJ databases">
        <authorList>
            <person name="Tunstrom K."/>
        </authorList>
    </citation>
    <scope>NUCLEOTIDE SEQUENCE</scope>
</reference>
<dbReference type="InterPro" id="IPR001888">
    <property type="entry name" value="Transposase_1"/>
</dbReference>
<name>A0AAU9V9Q4_EUPED</name>
<dbReference type="InterPro" id="IPR036397">
    <property type="entry name" value="RNaseH_sf"/>
</dbReference>
<dbReference type="Proteomes" id="UP001153954">
    <property type="component" value="Unassembled WGS sequence"/>
</dbReference>
<dbReference type="Pfam" id="PF01359">
    <property type="entry name" value="Transposase_1"/>
    <property type="match status" value="1"/>
</dbReference>
<dbReference type="AlphaFoldDB" id="A0AAU9V9Q4"/>